<dbReference type="Proteomes" id="UP000309231">
    <property type="component" value="Chromosome"/>
</dbReference>
<protein>
    <submittedName>
        <fullName evidence="2">Uncharacterized protein</fullName>
    </submittedName>
</protein>
<proteinExistence type="predicted"/>
<organism evidence="2">
    <name type="scientific">Mycolicibacterium mucogenicum DSM 44124</name>
    <dbReference type="NCBI Taxonomy" id="1226753"/>
    <lineage>
        <taxon>Bacteria</taxon>
        <taxon>Bacillati</taxon>
        <taxon>Actinomycetota</taxon>
        <taxon>Actinomycetes</taxon>
        <taxon>Mycobacteriales</taxon>
        <taxon>Mycobacteriaceae</taxon>
        <taxon>Mycolicibacterium</taxon>
    </lineage>
</organism>
<accession>A0A8H2JH11</accession>
<gene>
    <name evidence="1" type="ORF">C1S78_027670</name>
    <name evidence="2" type="ORF">C1S78_27605</name>
</gene>
<dbReference type="RefSeq" id="WP_053855098.1">
    <property type="nucleotide sequence ID" value="NZ_ANBS01000055.1"/>
</dbReference>
<evidence type="ECO:0000313" key="1">
    <source>
        <dbReference type="EMBL" id="QPG69121.1"/>
    </source>
</evidence>
<keyword evidence="3" id="KW-1185">Reference proteome</keyword>
<evidence type="ECO:0000313" key="2">
    <source>
        <dbReference type="EMBL" id="TLH55641.1"/>
    </source>
</evidence>
<dbReference type="KEGG" id="mmuc:C1S78_027670"/>
<sequence length="136" mass="14163">MTGDEVIRVLASMTEAEQAAALAEANRTKPRAAGSGDIPPGISEALGVPAGADVFMQPFDASTLIDIYLDGYTTGVASLALTVTGDESEADKAADHYAQALMADPAAMEVVRHEVMERLKGIMGHPHTLRVQAAGK</sequence>
<reference evidence="1 3" key="3">
    <citation type="journal article" date="2019" name="Sci. Rep.">
        <title>Insight into the biology of Mycobacterium mucogenicum and Mycobacterium neoaurum clade members.</title>
        <authorList>
            <person name="Behra P.R.K."/>
            <person name="Pettersson B.M.F."/>
            <person name="Ramesh M."/>
            <person name="Dasgupta S."/>
            <person name="Kirsebom L.A."/>
        </authorList>
    </citation>
    <scope>NUCLEOTIDE SEQUENCE [LARGE SCALE GENOMIC DNA]</scope>
    <source>
        <strain evidence="1 3">DSM 44124</strain>
    </source>
</reference>
<reference evidence="1 3" key="2">
    <citation type="journal article" date="2019" name="BMC Evol. Biol.">
        <title>Comparative genomics of Mycobacterium mucogenicum and Mycobacterium neoaurum clade members emphasizing tRNA and non-coding RNA.</title>
        <authorList>
            <person name="Behra P.R.K."/>
            <person name="Pettersson B.M.F."/>
            <person name="Das S."/>
            <person name="Dasgupta S."/>
            <person name="Kirsebom L.A."/>
        </authorList>
    </citation>
    <scope>NUCLEOTIDE SEQUENCE [LARGE SCALE GENOMIC DNA]</scope>
    <source>
        <strain evidence="1 3">DSM 44124</strain>
    </source>
</reference>
<dbReference type="AlphaFoldDB" id="A0A8H2JH11"/>
<reference evidence="2" key="1">
    <citation type="submission" date="2018-01" db="EMBL/GenBank/DDBJ databases">
        <title>Comparative genomics of Mycobacterium mucogenicum and Mycobacterium neoaurum clade members emphasizing tRNA and non-coding RNA.</title>
        <authorList>
            <person name="Behra P.R.K."/>
            <person name="Pettersson B.M.F."/>
            <person name="Das S."/>
            <person name="Dasgupta S."/>
            <person name="Kirsebom L.A."/>
        </authorList>
    </citation>
    <scope>NUCLEOTIDE SEQUENCE</scope>
    <source>
        <strain evidence="2">DSM 44124</strain>
    </source>
</reference>
<dbReference type="GeneID" id="76728742"/>
<name>A0A8H2JH11_MYCMU</name>
<dbReference type="EMBL" id="POTL01000001">
    <property type="protein sequence ID" value="TLH55641.1"/>
    <property type="molecule type" value="Genomic_DNA"/>
</dbReference>
<evidence type="ECO:0000313" key="3">
    <source>
        <dbReference type="Proteomes" id="UP000309231"/>
    </source>
</evidence>
<dbReference type="EMBL" id="CP062008">
    <property type="protein sequence ID" value="QPG69121.1"/>
    <property type="molecule type" value="Genomic_DNA"/>
</dbReference>